<dbReference type="eggNOG" id="COG0654">
    <property type="taxonomic scope" value="Bacteria"/>
</dbReference>
<dbReference type="UniPathway" id="UPA00232"/>
<sequence length="392" mass="42607">MHQAKVAVVGGGCVGLSTALALSLNGISVAVIDAKGSSEPLSEEFGLRVSAINHASEALFRELGVWQGIAAQRMTPYTQMDVRDKDSFAHIHFASEEYDVSHLGHIIENDVIHRALVEKLERQDNVTLLFNTAYQDIHQGDNNVLITLTDGTPVMSELLIAADGANSGVRQRFNLPITFKDYGHHALVATVKTAQPHDNCARQVFLSDGPLAFLPLADPQYHSIVWSCSPQQAATYQNMSEQEFNKALFAAFDGQCGLCTVQSARAVFPLTMRYARQWVKERVVLVGDAAHTIHPLAGLGMNLGLQDAARLSALISDALTDSMTATARALRTYERERKLDAQKHIATMGALKGLFAGDNPVKKIVRGLGLSAVNEIAPLKQAFAEQALGQRR</sequence>
<evidence type="ECO:0000313" key="10">
    <source>
        <dbReference type="Proteomes" id="UP000033664"/>
    </source>
</evidence>
<comment type="pathway">
    <text evidence="2">Cofactor biosynthesis; ubiquinone biosynthesis.</text>
</comment>
<dbReference type="GeneID" id="58230388"/>
<comment type="cofactor">
    <cofactor evidence="1">
        <name>FAD</name>
        <dbReference type="ChEBI" id="CHEBI:57692"/>
    </cofactor>
</comment>
<dbReference type="GO" id="GO:0071949">
    <property type="term" value="F:FAD binding"/>
    <property type="evidence" value="ECO:0007669"/>
    <property type="project" value="InterPro"/>
</dbReference>
<dbReference type="SUPFAM" id="SSF51905">
    <property type="entry name" value="FAD/NAD(P)-binding domain"/>
    <property type="match status" value="1"/>
</dbReference>
<dbReference type="Pfam" id="PF01494">
    <property type="entry name" value="FAD_binding_3"/>
    <property type="match status" value="1"/>
</dbReference>
<dbReference type="InterPro" id="IPR036188">
    <property type="entry name" value="FAD/NAD-bd_sf"/>
</dbReference>
<accession>A0A0F4PJE9</accession>
<evidence type="ECO:0000259" key="8">
    <source>
        <dbReference type="Pfam" id="PF01494"/>
    </source>
</evidence>
<keyword evidence="4" id="KW-0285">Flavoprotein</keyword>
<dbReference type="PANTHER" id="PTHR43876">
    <property type="entry name" value="UBIQUINONE BIOSYNTHESIS MONOOXYGENASE COQ6, MITOCHONDRIAL"/>
    <property type="match status" value="1"/>
</dbReference>
<evidence type="ECO:0000256" key="4">
    <source>
        <dbReference type="ARBA" id="ARBA00022630"/>
    </source>
</evidence>
<keyword evidence="10" id="KW-1185">Reference proteome</keyword>
<dbReference type="EMBL" id="JXXZ01000021">
    <property type="protein sequence ID" value="KJY95512.1"/>
    <property type="molecule type" value="Genomic_DNA"/>
</dbReference>
<reference evidence="9 10" key="1">
    <citation type="journal article" date="2015" name="BMC Genomics">
        <title>Genome mining reveals unlocked bioactive potential of marine Gram-negative bacteria.</title>
        <authorList>
            <person name="Machado H."/>
            <person name="Sonnenschein E.C."/>
            <person name="Melchiorsen J."/>
            <person name="Gram L."/>
        </authorList>
    </citation>
    <scope>NUCLEOTIDE SEQUENCE [LARGE SCALE GENOMIC DNA]</scope>
    <source>
        <strain evidence="9 10">S3137</strain>
    </source>
</reference>
<dbReference type="GO" id="GO:0019168">
    <property type="term" value="F:2-polyprenylphenol 6-hydroxylase activity"/>
    <property type="evidence" value="ECO:0007669"/>
    <property type="project" value="TreeGrafter"/>
</dbReference>
<dbReference type="OrthoDB" id="9769565at2"/>
<name>A0A0F4PJE9_9GAMM</name>
<dbReference type="AlphaFoldDB" id="A0A0F4PJE9"/>
<evidence type="ECO:0000256" key="6">
    <source>
        <dbReference type="ARBA" id="ARBA00023002"/>
    </source>
</evidence>
<dbReference type="NCBIfam" id="TIGR01988">
    <property type="entry name" value="Ubi-OHases"/>
    <property type="match status" value="1"/>
</dbReference>
<keyword evidence="6" id="KW-0560">Oxidoreductase</keyword>
<dbReference type="PANTHER" id="PTHR43876:SF7">
    <property type="entry name" value="UBIQUINONE BIOSYNTHESIS MONOOXYGENASE COQ6, MITOCHONDRIAL"/>
    <property type="match status" value="1"/>
</dbReference>
<dbReference type="PATRIC" id="fig|151081.8.peg.3745"/>
<proteinExistence type="inferred from homology"/>
<evidence type="ECO:0000256" key="3">
    <source>
        <dbReference type="ARBA" id="ARBA00005349"/>
    </source>
</evidence>
<feature type="domain" description="FAD-binding" evidence="8">
    <location>
        <begin position="4"/>
        <end position="344"/>
    </location>
</feature>
<dbReference type="Proteomes" id="UP000033664">
    <property type="component" value="Unassembled WGS sequence"/>
</dbReference>
<protein>
    <submittedName>
        <fullName evidence="9">Monooxygenase</fullName>
    </submittedName>
</protein>
<dbReference type="Gene3D" id="3.50.50.60">
    <property type="entry name" value="FAD/NAD(P)-binding domain"/>
    <property type="match status" value="2"/>
</dbReference>
<comment type="caution">
    <text evidence="9">The sequence shown here is derived from an EMBL/GenBank/DDBJ whole genome shotgun (WGS) entry which is preliminary data.</text>
</comment>
<dbReference type="RefSeq" id="WP_045980656.1">
    <property type="nucleotide sequence ID" value="NZ_JXXY01000029.1"/>
</dbReference>
<evidence type="ECO:0000313" key="9">
    <source>
        <dbReference type="EMBL" id="KJY95512.1"/>
    </source>
</evidence>
<evidence type="ECO:0000256" key="2">
    <source>
        <dbReference type="ARBA" id="ARBA00004749"/>
    </source>
</evidence>
<keyword evidence="7 9" id="KW-0503">Monooxygenase</keyword>
<dbReference type="InterPro" id="IPR010971">
    <property type="entry name" value="UbiH/COQ6"/>
</dbReference>
<dbReference type="PRINTS" id="PR00420">
    <property type="entry name" value="RNGMNOXGNASE"/>
</dbReference>
<dbReference type="InterPro" id="IPR002938">
    <property type="entry name" value="FAD-bd"/>
</dbReference>
<evidence type="ECO:0000256" key="1">
    <source>
        <dbReference type="ARBA" id="ARBA00001974"/>
    </source>
</evidence>
<dbReference type="InterPro" id="IPR051205">
    <property type="entry name" value="UbiH/COQ6_monooxygenase"/>
</dbReference>
<evidence type="ECO:0000256" key="7">
    <source>
        <dbReference type="ARBA" id="ARBA00023033"/>
    </source>
</evidence>
<gene>
    <name evidence="9" type="ORF">TW72_17980</name>
</gene>
<evidence type="ECO:0000256" key="5">
    <source>
        <dbReference type="ARBA" id="ARBA00022827"/>
    </source>
</evidence>
<keyword evidence="5" id="KW-0274">FAD</keyword>
<comment type="similarity">
    <text evidence="3">Belongs to the UbiH/COQ6 family.</text>
</comment>
<organism evidence="9 10">
    <name type="scientific">Pseudoalteromonas ruthenica</name>
    <dbReference type="NCBI Taxonomy" id="151081"/>
    <lineage>
        <taxon>Bacteria</taxon>
        <taxon>Pseudomonadati</taxon>
        <taxon>Pseudomonadota</taxon>
        <taxon>Gammaproteobacteria</taxon>
        <taxon>Alteromonadales</taxon>
        <taxon>Pseudoalteromonadaceae</taxon>
        <taxon>Pseudoalteromonas</taxon>
    </lineage>
</organism>
<dbReference type="GO" id="GO:0006744">
    <property type="term" value="P:ubiquinone biosynthetic process"/>
    <property type="evidence" value="ECO:0007669"/>
    <property type="project" value="UniProtKB-UniPathway"/>
</dbReference>